<evidence type="ECO:0000313" key="1">
    <source>
        <dbReference type="EMBL" id="KAF2724857.1"/>
    </source>
</evidence>
<dbReference type="AlphaFoldDB" id="A0A9P4UQS7"/>
<sequence length="387" mass="42622">MPTKAVKAVTSEKDLAAMDSQALRKRRPTPYTPTLHRLEPIDCVTNKPIPQNFRIHQDADFSCTSYSPSSFLSSRSASPETDGSIDRVSRCDDDDDGVFRFSWPDEANGSVSTNPSCQDFGKGKGTFQGMADDWFKTPDFVISASPLLPTPSPEAAEKAEYMASRKDLGLQSTPYQMKVPRMIGHQGPFRSRKQEDLPGLNFSLVFPASPPPTHDDKEAALLEMTAGNQDFDDWRRFTPAQRQILQTKMAQQFSTWNFDDAAVARDEHTDLASIFTSETLDPKDQVLACVAKQCHDDDETTCPETAIEPSQGDEKVTEAIGAVAADQCKLKSGSTSPDGGIADDNQRYIENKESRELSSCGQKIPQYPRPGKKFSAGLSQFLQGVGF</sequence>
<organism evidence="1 2">
    <name type="scientific">Polychaeton citri CBS 116435</name>
    <dbReference type="NCBI Taxonomy" id="1314669"/>
    <lineage>
        <taxon>Eukaryota</taxon>
        <taxon>Fungi</taxon>
        <taxon>Dikarya</taxon>
        <taxon>Ascomycota</taxon>
        <taxon>Pezizomycotina</taxon>
        <taxon>Dothideomycetes</taxon>
        <taxon>Dothideomycetidae</taxon>
        <taxon>Capnodiales</taxon>
        <taxon>Capnodiaceae</taxon>
        <taxon>Polychaeton</taxon>
    </lineage>
</organism>
<gene>
    <name evidence="1" type="ORF">K431DRAFT_343764</name>
</gene>
<name>A0A9P4UQS7_9PEZI</name>
<accession>A0A9P4UQS7</accession>
<protein>
    <submittedName>
        <fullName evidence="1">Uncharacterized protein</fullName>
    </submittedName>
</protein>
<evidence type="ECO:0000313" key="2">
    <source>
        <dbReference type="Proteomes" id="UP000799441"/>
    </source>
</evidence>
<comment type="caution">
    <text evidence="1">The sequence shown here is derived from an EMBL/GenBank/DDBJ whole genome shotgun (WGS) entry which is preliminary data.</text>
</comment>
<proteinExistence type="predicted"/>
<dbReference type="Proteomes" id="UP000799441">
    <property type="component" value="Unassembled WGS sequence"/>
</dbReference>
<dbReference type="EMBL" id="MU003770">
    <property type="protein sequence ID" value="KAF2724857.1"/>
    <property type="molecule type" value="Genomic_DNA"/>
</dbReference>
<keyword evidence="2" id="KW-1185">Reference proteome</keyword>
<reference evidence="1" key="1">
    <citation type="journal article" date="2020" name="Stud. Mycol.">
        <title>101 Dothideomycetes genomes: a test case for predicting lifestyles and emergence of pathogens.</title>
        <authorList>
            <person name="Haridas S."/>
            <person name="Albert R."/>
            <person name="Binder M."/>
            <person name="Bloem J."/>
            <person name="Labutti K."/>
            <person name="Salamov A."/>
            <person name="Andreopoulos B."/>
            <person name="Baker S."/>
            <person name="Barry K."/>
            <person name="Bills G."/>
            <person name="Bluhm B."/>
            <person name="Cannon C."/>
            <person name="Castanera R."/>
            <person name="Culley D."/>
            <person name="Daum C."/>
            <person name="Ezra D."/>
            <person name="Gonzalez J."/>
            <person name="Henrissat B."/>
            <person name="Kuo A."/>
            <person name="Liang C."/>
            <person name="Lipzen A."/>
            <person name="Lutzoni F."/>
            <person name="Magnuson J."/>
            <person name="Mondo S."/>
            <person name="Nolan M."/>
            <person name="Ohm R."/>
            <person name="Pangilinan J."/>
            <person name="Park H.-J."/>
            <person name="Ramirez L."/>
            <person name="Alfaro M."/>
            <person name="Sun H."/>
            <person name="Tritt A."/>
            <person name="Yoshinaga Y."/>
            <person name="Zwiers L.-H."/>
            <person name="Turgeon B."/>
            <person name="Goodwin S."/>
            <person name="Spatafora J."/>
            <person name="Crous P."/>
            <person name="Grigoriev I."/>
        </authorList>
    </citation>
    <scope>NUCLEOTIDE SEQUENCE</scope>
    <source>
        <strain evidence="1">CBS 116435</strain>
    </source>
</reference>